<keyword evidence="2" id="KW-1185">Reference proteome</keyword>
<sequence length="64" mass="7026">MVPGDSVNPEVTLQRHERRTLGQWDVVELHPGVQLIRGYVRGIGPPAGTRWPVLRAWSGTDGPG</sequence>
<comment type="caution">
    <text evidence="1">The sequence shown here is derived from an EMBL/GenBank/DDBJ whole genome shotgun (WGS) entry which is preliminary data.</text>
</comment>
<protein>
    <submittedName>
        <fullName evidence="1">Uncharacterized protein</fullName>
    </submittedName>
</protein>
<proteinExistence type="predicted"/>
<reference evidence="1 2" key="1">
    <citation type="journal article" date="2019" name="Int. J. Syst. Evol. Microbiol.">
        <title>The Global Catalogue of Microorganisms (GCM) 10K type strain sequencing project: providing services to taxonomists for standard genome sequencing and annotation.</title>
        <authorList>
            <consortium name="The Broad Institute Genomics Platform"/>
            <consortium name="The Broad Institute Genome Sequencing Center for Infectious Disease"/>
            <person name="Wu L."/>
            <person name="Ma J."/>
        </authorList>
    </citation>
    <scope>NUCLEOTIDE SEQUENCE [LARGE SCALE GENOMIC DNA]</scope>
    <source>
        <strain evidence="1 2">JCM 14718</strain>
    </source>
</reference>
<accession>A0ABN2GLS4</accession>
<name>A0ABN2GLS4_9ACTN</name>
<gene>
    <name evidence="1" type="ORF">GCM10009765_23020</name>
</gene>
<evidence type="ECO:0000313" key="1">
    <source>
        <dbReference type="EMBL" id="GAA1673096.1"/>
    </source>
</evidence>
<dbReference type="EMBL" id="BAAANY010000008">
    <property type="protein sequence ID" value="GAA1673096.1"/>
    <property type="molecule type" value="Genomic_DNA"/>
</dbReference>
<dbReference type="Proteomes" id="UP001500618">
    <property type="component" value="Unassembled WGS sequence"/>
</dbReference>
<evidence type="ECO:0000313" key="2">
    <source>
        <dbReference type="Proteomes" id="UP001500618"/>
    </source>
</evidence>
<organism evidence="1 2">
    <name type="scientific">Fodinicola feengrottensis</name>
    <dbReference type="NCBI Taxonomy" id="435914"/>
    <lineage>
        <taxon>Bacteria</taxon>
        <taxon>Bacillati</taxon>
        <taxon>Actinomycetota</taxon>
        <taxon>Actinomycetes</taxon>
        <taxon>Mycobacteriales</taxon>
        <taxon>Fodinicola</taxon>
    </lineage>
</organism>